<dbReference type="PANTHER" id="PTHR42953:SF1">
    <property type="entry name" value="METAL-BINDING PROTEIN HI_0362-RELATED"/>
    <property type="match status" value="1"/>
</dbReference>
<keyword evidence="2 5" id="KW-0813">Transport</keyword>
<dbReference type="InterPro" id="IPR006128">
    <property type="entry name" value="Lipoprotein_PsaA-like"/>
</dbReference>
<evidence type="ECO:0000256" key="2">
    <source>
        <dbReference type="ARBA" id="ARBA00022448"/>
    </source>
</evidence>
<comment type="caution">
    <text evidence="6">The sequence shown here is derived from an EMBL/GenBank/DDBJ whole genome shotgun (WGS) entry which is preliminary data.</text>
</comment>
<evidence type="ECO:0000313" key="6">
    <source>
        <dbReference type="EMBL" id="MFC7340782.1"/>
    </source>
</evidence>
<dbReference type="PANTHER" id="PTHR42953">
    <property type="entry name" value="HIGH-AFFINITY ZINC UPTAKE SYSTEM PROTEIN ZNUA-RELATED"/>
    <property type="match status" value="1"/>
</dbReference>
<evidence type="ECO:0000256" key="4">
    <source>
        <dbReference type="ARBA" id="ARBA00022729"/>
    </source>
</evidence>
<dbReference type="SUPFAM" id="SSF53807">
    <property type="entry name" value="Helical backbone' metal receptor"/>
    <property type="match status" value="1"/>
</dbReference>
<evidence type="ECO:0000313" key="7">
    <source>
        <dbReference type="Proteomes" id="UP001596504"/>
    </source>
</evidence>
<name>A0ABW2LE78_9PSEU</name>
<dbReference type="InterPro" id="IPR006129">
    <property type="entry name" value="AdhesinB"/>
</dbReference>
<dbReference type="PRINTS" id="PR00691">
    <property type="entry name" value="ADHESINB"/>
</dbReference>
<comment type="subcellular location">
    <subcellularLocation>
        <location evidence="1">Cell envelope</location>
    </subcellularLocation>
</comment>
<proteinExistence type="inferred from homology"/>
<dbReference type="PRINTS" id="PR00690">
    <property type="entry name" value="ADHESNFAMILY"/>
</dbReference>
<protein>
    <submittedName>
        <fullName evidence="6">Metal ABC transporter substrate-binding protein</fullName>
    </submittedName>
</protein>
<comment type="similarity">
    <text evidence="5">Belongs to the bacterial solute-binding protein 9 family.</text>
</comment>
<keyword evidence="3" id="KW-0479">Metal-binding</keyword>
<gene>
    <name evidence="6" type="ORF">ACFQRI_05100</name>
</gene>
<dbReference type="EMBL" id="JBHTCJ010000002">
    <property type="protein sequence ID" value="MFC7340782.1"/>
    <property type="molecule type" value="Genomic_DNA"/>
</dbReference>
<dbReference type="Pfam" id="PF01297">
    <property type="entry name" value="ZnuA"/>
    <property type="match status" value="1"/>
</dbReference>
<sequence>MLALALVLTTGCGTVSGEPDDGRKHVVTTFTVIAEMARNVAGDALVVDSITKPGVEIHEYEPTPSDMLTAAKADLVLDNGLGLERWFERFVERSEAEHVTLTRGIDPIPIRNGAYRGAANPHAWMSPRNAAIYVTNIRDAFIRLDPAHAEVFRANAEAYLAEIAGIDRYLREQLAALPESRRALVTCEGAFSYLARDARLREAYLWPVNSTSEGTPQQIKATTRFVRDHDVPTLFCESTVNDRAQRQVARETGTRLGAKLYVDSLSEPGGPVPTYLDLLRHDARAIVEGLRREPA</sequence>
<evidence type="ECO:0000256" key="1">
    <source>
        <dbReference type="ARBA" id="ARBA00004196"/>
    </source>
</evidence>
<reference evidence="7" key="1">
    <citation type="journal article" date="2019" name="Int. J. Syst. Evol. Microbiol.">
        <title>The Global Catalogue of Microorganisms (GCM) 10K type strain sequencing project: providing services to taxonomists for standard genome sequencing and annotation.</title>
        <authorList>
            <consortium name="The Broad Institute Genomics Platform"/>
            <consortium name="The Broad Institute Genome Sequencing Center for Infectious Disease"/>
            <person name="Wu L."/>
            <person name="Ma J."/>
        </authorList>
    </citation>
    <scope>NUCLEOTIDE SEQUENCE [LARGE SCALE GENOMIC DNA]</scope>
    <source>
        <strain evidence="7">WLHS5</strain>
    </source>
</reference>
<dbReference type="Proteomes" id="UP001596504">
    <property type="component" value="Unassembled WGS sequence"/>
</dbReference>
<keyword evidence="7" id="KW-1185">Reference proteome</keyword>
<keyword evidence="4" id="KW-0732">Signal</keyword>
<dbReference type="Gene3D" id="3.40.50.1980">
    <property type="entry name" value="Nitrogenase molybdenum iron protein domain"/>
    <property type="match status" value="2"/>
</dbReference>
<evidence type="ECO:0000256" key="3">
    <source>
        <dbReference type="ARBA" id="ARBA00022723"/>
    </source>
</evidence>
<organism evidence="6 7">
    <name type="scientific">Saccharopolyspora griseoalba</name>
    <dbReference type="NCBI Taxonomy" id="1431848"/>
    <lineage>
        <taxon>Bacteria</taxon>
        <taxon>Bacillati</taxon>
        <taxon>Actinomycetota</taxon>
        <taxon>Actinomycetes</taxon>
        <taxon>Pseudonocardiales</taxon>
        <taxon>Pseudonocardiaceae</taxon>
        <taxon>Saccharopolyspora</taxon>
    </lineage>
</organism>
<accession>A0ABW2LE78</accession>
<evidence type="ECO:0000256" key="5">
    <source>
        <dbReference type="RuleBase" id="RU003512"/>
    </source>
</evidence>
<dbReference type="InterPro" id="IPR050492">
    <property type="entry name" value="Bact_metal-bind_prot9"/>
</dbReference>
<dbReference type="InterPro" id="IPR006127">
    <property type="entry name" value="ZnuA-like"/>
</dbReference>
<dbReference type="CDD" id="cd01137">
    <property type="entry name" value="PsaA"/>
    <property type="match status" value="1"/>
</dbReference>
<dbReference type="RefSeq" id="WP_380664971.1">
    <property type="nucleotide sequence ID" value="NZ_JBHTCJ010000002.1"/>
</dbReference>